<keyword evidence="1" id="KW-0732">Signal</keyword>
<reference evidence="2" key="2">
    <citation type="submission" date="2020-09" db="EMBL/GenBank/DDBJ databases">
        <authorList>
            <person name="Sun Q."/>
            <person name="Zhou Y."/>
        </authorList>
    </citation>
    <scope>NUCLEOTIDE SEQUENCE</scope>
    <source>
        <strain evidence="2">CGMCC 1.15493</strain>
    </source>
</reference>
<feature type="chain" id="PRO_5037226536" evidence="1">
    <location>
        <begin position="21"/>
        <end position="201"/>
    </location>
</feature>
<evidence type="ECO:0000313" key="3">
    <source>
        <dbReference type="Proteomes" id="UP000613160"/>
    </source>
</evidence>
<dbReference type="Pfam" id="PF06037">
    <property type="entry name" value="DUF922"/>
    <property type="match status" value="1"/>
</dbReference>
<dbReference type="AlphaFoldDB" id="A0A916XXR7"/>
<organism evidence="2 3">
    <name type="scientific">Aureimonas glaciei</name>
    <dbReference type="NCBI Taxonomy" id="1776957"/>
    <lineage>
        <taxon>Bacteria</taxon>
        <taxon>Pseudomonadati</taxon>
        <taxon>Pseudomonadota</taxon>
        <taxon>Alphaproteobacteria</taxon>
        <taxon>Hyphomicrobiales</taxon>
        <taxon>Aurantimonadaceae</taxon>
        <taxon>Aureimonas</taxon>
    </lineage>
</organism>
<protein>
    <submittedName>
        <fullName evidence="2">Peptidase</fullName>
    </submittedName>
</protein>
<feature type="signal peptide" evidence="1">
    <location>
        <begin position="1"/>
        <end position="20"/>
    </location>
</feature>
<dbReference type="Proteomes" id="UP000613160">
    <property type="component" value="Unassembled WGS sequence"/>
</dbReference>
<keyword evidence="3" id="KW-1185">Reference proteome</keyword>
<dbReference type="EMBL" id="BMJJ01000004">
    <property type="protein sequence ID" value="GGD18094.1"/>
    <property type="molecule type" value="Genomic_DNA"/>
</dbReference>
<sequence length="201" mass="22233">MLRPLPIFVLILAVVLPASAADIRQKTTYFTVRGATLEELDRDLDRKGPLMSATGSRHPGATTVKFGGKVTYKPEDGSCHVDSTALTLHVTETVPKWARPKAATATTAIIWKTLSDDIARHEAQHANIARGYVKKMESALRNLAPEPDCDAMQARVDAVSARYLAWHQQAQAQFDVMEGREMNMRLRRLLKANVADAALER</sequence>
<proteinExistence type="predicted"/>
<gene>
    <name evidence="2" type="ORF">GCM10011335_21190</name>
</gene>
<evidence type="ECO:0000313" key="2">
    <source>
        <dbReference type="EMBL" id="GGD18094.1"/>
    </source>
</evidence>
<dbReference type="InterPro" id="IPR010321">
    <property type="entry name" value="DUF922"/>
</dbReference>
<name>A0A916XXR7_9HYPH</name>
<comment type="caution">
    <text evidence="2">The sequence shown here is derived from an EMBL/GenBank/DDBJ whole genome shotgun (WGS) entry which is preliminary data.</text>
</comment>
<accession>A0A916XXR7</accession>
<dbReference type="PIRSF" id="PIRSF010521">
    <property type="entry name" value="DUF922_bac"/>
    <property type="match status" value="1"/>
</dbReference>
<evidence type="ECO:0000256" key="1">
    <source>
        <dbReference type="SAM" id="SignalP"/>
    </source>
</evidence>
<dbReference type="RefSeq" id="WP_188850568.1">
    <property type="nucleotide sequence ID" value="NZ_BMJJ01000004.1"/>
</dbReference>
<reference evidence="2" key="1">
    <citation type="journal article" date="2014" name="Int. J. Syst. Evol. Microbiol.">
        <title>Complete genome sequence of Corynebacterium casei LMG S-19264T (=DSM 44701T), isolated from a smear-ripened cheese.</title>
        <authorList>
            <consortium name="US DOE Joint Genome Institute (JGI-PGF)"/>
            <person name="Walter F."/>
            <person name="Albersmeier A."/>
            <person name="Kalinowski J."/>
            <person name="Ruckert C."/>
        </authorList>
    </citation>
    <scope>NUCLEOTIDE SEQUENCE</scope>
    <source>
        <strain evidence="2">CGMCC 1.15493</strain>
    </source>
</reference>